<dbReference type="GO" id="GO:0071111">
    <property type="term" value="F:cyclic-guanylate-specific phosphodiesterase activity"/>
    <property type="evidence" value="ECO:0007669"/>
    <property type="project" value="InterPro"/>
</dbReference>
<dbReference type="Pfam" id="PF10069">
    <property type="entry name" value="DICT"/>
    <property type="match status" value="1"/>
</dbReference>
<proteinExistence type="predicted"/>
<dbReference type="InterPro" id="IPR001633">
    <property type="entry name" value="EAL_dom"/>
</dbReference>
<comment type="caution">
    <text evidence="2">The sequence shown here is derived from an EMBL/GenBank/DDBJ whole genome shotgun (WGS) entry which is preliminary data.</text>
</comment>
<dbReference type="AlphaFoldDB" id="A0A7K1FSJ9"/>
<name>A0A7K1FSJ9_9ACTN</name>
<organism evidence="2 3">
    <name type="scientific">Nakamurella alba</name>
    <dbReference type="NCBI Taxonomy" id="2665158"/>
    <lineage>
        <taxon>Bacteria</taxon>
        <taxon>Bacillati</taxon>
        <taxon>Actinomycetota</taxon>
        <taxon>Actinomycetes</taxon>
        <taxon>Nakamurellales</taxon>
        <taxon>Nakamurellaceae</taxon>
        <taxon>Nakamurella</taxon>
    </lineage>
</organism>
<dbReference type="Pfam" id="PF00563">
    <property type="entry name" value="EAL"/>
    <property type="match status" value="1"/>
</dbReference>
<dbReference type="InterPro" id="IPR019278">
    <property type="entry name" value="DICT_dom"/>
</dbReference>
<dbReference type="Gene3D" id="3.20.20.450">
    <property type="entry name" value="EAL domain"/>
    <property type="match status" value="1"/>
</dbReference>
<dbReference type="PANTHER" id="PTHR33121">
    <property type="entry name" value="CYCLIC DI-GMP PHOSPHODIESTERASE PDEF"/>
    <property type="match status" value="1"/>
</dbReference>
<gene>
    <name evidence="2" type="ORF">GIS00_24690</name>
</gene>
<dbReference type="EMBL" id="WLYK01000014">
    <property type="protein sequence ID" value="MTD17137.1"/>
    <property type="molecule type" value="Genomic_DNA"/>
</dbReference>
<dbReference type="InterPro" id="IPR035919">
    <property type="entry name" value="EAL_sf"/>
</dbReference>
<dbReference type="CDD" id="cd01948">
    <property type="entry name" value="EAL"/>
    <property type="match status" value="1"/>
</dbReference>
<evidence type="ECO:0000259" key="1">
    <source>
        <dbReference type="PROSITE" id="PS50883"/>
    </source>
</evidence>
<protein>
    <submittedName>
        <fullName evidence="2">EAL domain-containing protein</fullName>
    </submittedName>
</protein>
<keyword evidence="3" id="KW-1185">Reference proteome</keyword>
<evidence type="ECO:0000313" key="3">
    <source>
        <dbReference type="Proteomes" id="UP000460221"/>
    </source>
</evidence>
<dbReference type="Proteomes" id="UP000460221">
    <property type="component" value="Unassembled WGS sequence"/>
</dbReference>
<feature type="domain" description="EAL" evidence="1">
    <location>
        <begin position="36"/>
        <end position="284"/>
    </location>
</feature>
<sequence length="447" mass="48849">MPGRLITATTVSLSHTSAVKDDRSSMKREECMRNMKHDWDADRQVPVTARSHISTVFQPIRDLQSLSVVAYEALSRWPEEKSANPGTIFARAADDGTVDALDWRCRLTAIKNALQLGLTRDVFLFLNGEAAVRFDRSPPWGAELLAASDKKLQIVLELTERSLLRRPAGILRQVAEARDRGWLIALDDVGVDEDSLSLLDIVAPDVIKLDMTLIQNSLESASARALAAVKAHVERFGSSVVAEGIETDEHLERAIALGADLGQGWLLGRPQPGFTEAFGKGAHVLSNSIQFEVPKTPFEMVADTGLARCARKEFLLAFSHHIEAQAVNDADPPIVLTAMQDAKNLTLGTRQRYKSLASAGSIVAIFGQGIDASHEIPGVRLVPLESNDALRLEWTVVALGAQTAAALIGRDKGDCTSDLDRRFDFVITYDRQLVAKAARSIFLRLAI</sequence>
<dbReference type="InterPro" id="IPR050706">
    <property type="entry name" value="Cyclic-di-GMP_PDE-like"/>
</dbReference>
<dbReference type="PANTHER" id="PTHR33121:SF76">
    <property type="entry name" value="SIGNALING PROTEIN"/>
    <property type="match status" value="1"/>
</dbReference>
<dbReference type="SMART" id="SM00052">
    <property type="entry name" value="EAL"/>
    <property type="match status" value="1"/>
</dbReference>
<evidence type="ECO:0000313" key="2">
    <source>
        <dbReference type="EMBL" id="MTD17137.1"/>
    </source>
</evidence>
<accession>A0A7K1FSJ9</accession>
<dbReference type="PROSITE" id="PS50883">
    <property type="entry name" value="EAL"/>
    <property type="match status" value="1"/>
</dbReference>
<reference evidence="2 3" key="1">
    <citation type="submission" date="2019-11" db="EMBL/GenBank/DDBJ databases">
        <authorList>
            <person name="Jiang L.-Q."/>
        </authorList>
    </citation>
    <scope>NUCLEOTIDE SEQUENCE [LARGE SCALE GENOMIC DNA]</scope>
    <source>
        <strain evidence="2 3">YIM 132087</strain>
    </source>
</reference>
<dbReference type="SUPFAM" id="SSF141868">
    <property type="entry name" value="EAL domain-like"/>
    <property type="match status" value="1"/>
</dbReference>